<evidence type="ECO:0000256" key="2">
    <source>
        <dbReference type="ARBA" id="ARBA00022833"/>
    </source>
</evidence>
<keyword evidence="1 4" id="KW-0479">Metal-binding</keyword>
<organism evidence="7 8">
    <name type="scientific">Egicoccus halophilus</name>
    <dbReference type="NCBI Taxonomy" id="1670830"/>
    <lineage>
        <taxon>Bacteria</taxon>
        <taxon>Bacillati</taxon>
        <taxon>Actinomycetota</taxon>
        <taxon>Nitriliruptoria</taxon>
        <taxon>Egicoccales</taxon>
        <taxon>Egicoccaceae</taxon>
        <taxon>Egicoccus</taxon>
    </lineage>
</organism>
<dbReference type="InterPro" id="IPR020843">
    <property type="entry name" value="ER"/>
</dbReference>
<evidence type="ECO:0000259" key="6">
    <source>
        <dbReference type="SMART" id="SM00829"/>
    </source>
</evidence>
<reference evidence="7" key="2">
    <citation type="submission" date="2020-09" db="EMBL/GenBank/DDBJ databases">
        <authorList>
            <person name="Sun Q."/>
            <person name="Zhou Y."/>
        </authorList>
    </citation>
    <scope>NUCLEOTIDE SEQUENCE</scope>
    <source>
        <strain evidence="7">CGMCC 1.14988</strain>
    </source>
</reference>
<evidence type="ECO:0000313" key="8">
    <source>
        <dbReference type="Proteomes" id="UP000650511"/>
    </source>
</evidence>
<evidence type="ECO:0000256" key="3">
    <source>
        <dbReference type="ARBA" id="ARBA00023002"/>
    </source>
</evidence>
<protein>
    <submittedName>
        <fullName evidence="7">Alcohol dehydrogenase</fullName>
    </submittedName>
</protein>
<dbReference type="SUPFAM" id="SSF51735">
    <property type="entry name" value="NAD(P)-binding Rossmann-fold domains"/>
    <property type="match status" value="1"/>
</dbReference>
<feature type="region of interest" description="Disordered" evidence="5">
    <location>
        <begin position="1"/>
        <end position="26"/>
    </location>
</feature>
<feature type="domain" description="Enoyl reductase (ER)" evidence="6">
    <location>
        <begin position="20"/>
        <end position="350"/>
    </location>
</feature>
<dbReference type="InterPro" id="IPR013154">
    <property type="entry name" value="ADH-like_N"/>
</dbReference>
<dbReference type="GO" id="GO:0016491">
    <property type="term" value="F:oxidoreductase activity"/>
    <property type="evidence" value="ECO:0007669"/>
    <property type="project" value="UniProtKB-KW"/>
</dbReference>
<evidence type="ECO:0000256" key="1">
    <source>
        <dbReference type="ARBA" id="ARBA00022723"/>
    </source>
</evidence>
<dbReference type="InterPro" id="IPR013149">
    <property type="entry name" value="ADH-like_C"/>
</dbReference>
<comment type="cofactor">
    <cofactor evidence="4">
        <name>Zn(2+)</name>
        <dbReference type="ChEBI" id="CHEBI:29105"/>
    </cofactor>
</comment>
<dbReference type="InterPro" id="IPR002328">
    <property type="entry name" value="ADH_Zn_CS"/>
</dbReference>
<dbReference type="CDD" id="cd08254">
    <property type="entry name" value="hydroxyacyl_CoA_DH"/>
    <property type="match status" value="1"/>
</dbReference>
<dbReference type="InterPro" id="IPR011032">
    <property type="entry name" value="GroES-like_sf"/>
</dbReference>
<evidence type="ECO:0000256" key="4">
    <source>
        <dbReference type="RuleBase" id="RU361277"/>
    </source>
</evidence>
<name>A0A8J3A7X7_9ACTN</name>
<feature type="compositionally biased region" description="Basic and acidic residues" evidence="5">
    <location>
        <begin position="16"/>
        <end position="26"/>
    </location>
</feature>
<sequence>MSLPDTMRAARLHRPRSPEGPEDVRIDEVPVPAPADGEVLVQVRACGICASDLHVVAGVTPHGPRLPQILGHEPAGVIAAVGDGVGDWQVGDRVAWVMSRPCGRCEYCRAGRENLCVTTRVAGVDVDGVQAEYAVADARFLVPLPADLPFDQAAIVTDAVATPYHALKRGGVGPEMTVAVIGLGGLGMHAVLLAKLAGATVVGVDVAEANLERALAWGADEVVDARQDGVARRIRELTEGGVDRSFEFVGHRDTVDQAVKALRPGGRATIVGLGPEAIRTVPVALFVAQETELVGSFGYTQQDLGELYDLVEDGRLDLSRSVTDRLPIEAFPDALRRLETREGNPVRIVVTYPA</sequence>
<evidence type="ECO:0000256" key="5">
    <source>
        <dbReference type="SAM" id="MobiDB-lite"/>
    </source>
</evidence>
<evidence type="ECO:0000313" key="7">
    <source>
        <dbReference type="EMBL" id="GGI04193.1"/>
    </source>
</evidence>
<comment type="caution">
    <text evidence="7">The sequence shown here is derived from an EMBL/GenBank/DDBJ whole genome shotgun (WGS) entry which is preliminary data.</text>
</comment>
<dbReference type="AlphaFoldDB" id="A0A8J3A7X7"/>
<proteinExistence type="inferred from homology"/>
<dbReference type="Pfam" id="PF00107">
    <property type="entry name" value="ADH_zinc_N"/>
    <property type="match status" value="1"/>
</dbReference>
<gene>
    <name evidence="7" type="primary">adhP</name>
    <name evidence="7" type="ORF">GCM10011354_07850</name>
</gene>
<dbReference type="PROSITE" id="PS00059">
    <property type="entry name" value="ADH_ZINC"/>
    <property type="match status" value="1"/>
</dbReference>
<dbReference type="SMART" id="SM00829">
    <property type="entry name" value="PKS_ER"/>
    <property type="match status" value="1"/>
</dbReference>
<dbReference type="PANTHER" id="PTHR43401">
    <property type="entry name" value="L-THREONINE 3-DEHYDROGENASE"/>
    <property type="match status" value="1"/>
</dbReference>
<dbReference type="GO" id="GO:0008270">
    <property type="term" value="F:zinc ion binding"/>
    <property type="evidence" value="ECO:0007669"/>
    <property type="project" value="InterPro"/>
</dbReference>
<dbReference type="InterPro" id="IPR050129">
    <property type="entry name" value="Zn_alcohol_dh"/>
</dbReference>
<keyword evidence="2 4" id="KW-0862">Zinc</keyword>
<dbReference type="OrthoDB" id="3567264at2"/>
<dbReference type="Pfam" id="PF08240">
    <property type="entry name" value="ADH_N"/>
    <property type="match status" value="1"/>
</dbReference>
<dbReference type="Gene3D" id="3.90.180.10">
    <property type="entry name" value="Medium-chain alcohol dehydrogenases, catalytic domain"/>
    <property type="match status" value="1"/>
</dbReference>
<dbReference type="SUPFAM" id="SSF50129">
    <property type="entry name" value="GroES-like"/>
    <property type="match status" value="1"/>
</dbReference>
<comment type="similarity">
    <text evidence="4">Belongs to the zinc-containing alcohol dehydrogenase family.</text>
</comment>
<keyword evidence="3" id="KW-0560">Oxidoreductase</keyword>
<keyword evidence="8" id="KW-1185">Reference proteome</keyword>
<dbReference type="InterPro" id="IPR036291">
    <property type="entry name" value="NAD(P)-bd_dom_sf"/>
</dbReference>
<dbReference type="Proteomes" id="UP000650511">
    <property type="component" value="Unassembled WGS sequence"/>
</dbReference>
<dbReference type="EMBL" id="BMHA01000002">
    <property type="protein sequence ID" value="GGI04193.1"/>
    <property type="molecule type" value="Genomic_DNA"/>
</dbReference>
<accession>A0A8J3A7X7</accession>
<reference evidence="7" key="1">
    <citation type="journal article" date="2014" name="Int. J. Syst. Evol. Microbiol.">
        <title>Complete genome sequence of Corynebacterium casei LMG S-19264T (=DSM 44701T), isolated from a smear-ripened cheese.</title>
        <authorList>
            <consortium name="US DOE Joint Genome Institute (JGI-PGF)"/>
            <person name="Walter F."/>
            <person name="Albersmeier A."/>
            <person name="Kalinowski J."/>
            <person name="Ruckert C."/>
        </authorList>
    </citation>
    <scope>NUCLEOTIDE SEQUENCE</scope>
    <source>
        <strain evidence="7">CGMCC 1.14988</strain>
    </source>
</reference>
<dbReference type="RefSeq" id="WP_130650739.1">
    <property type="nucleotide sequence ID" value="NZ_BMHA01000002.1"/>
</dbReference>
<dbReference type="PANTHER" id="PTHR43401:SF2">
    <property type="entry name" value="L-THREONINE 3-DEHYDROGENASE"/>
    <property type="match status" value="1"/>
</dbReference>